<comment type="caution">
    <text evidence="1">The sequence shown here is derived from an EMBL/GenBank/DDBJ whole genome shotgun (WGS) entry which is preliminary data.</text>
</comment>
<name>A0ABR4PK50_9HELO</name>
<keyword evidence="2" id="KW-1185">Reference proteome</keyword>
<evidence type="ECO:0000313" key="1">
    <source>
        <dbReference type="EMBL" id="KAL3423708.1"/>
    </source>
</evidence>
<dbReference type="EMBL" id="JBFCZG010000004">
    <property type="protein sequence ID" value="KAL3423708.1"/>
    <property type="molecule type" value="Genomic_DNA"/>
</dbReference>
<evidence type="ECO:0000313" key="2">
    <source>
        <dbReference type="Proteomes" id="UP001629113"/>
    </source>
</evidence>
<gene>
    <name evidence="1" type="ORF">PVAG01_05455</name>
</gene>
<proteinExistence type="predicted"/>
<reference evidence="1 2" key="1">
    <citation type="submission" date="2024-06" db="EMBL/GenBank/DDBJ databases">
        <title>Complete genome of Phlyctema vagabunda strain 19-DSS-EL-015.</title>
        <authorList>
            <person name="Fiorenzani C."/>
        </authorList>
    </citation>
    <scope>NUCLEOTIDE SEQUENCE [LARGE SCALE GENOMIC DNA]</scope>
    <source>
        <strain evidence="1 2">19-DSS-EL-015</strain>
    </source>
</reference>
<organism evidence="1 2">
    <name type="scientific">Phlyctema vagabunda</name>
    <dbReference type="NCBI Taxonomy" id="108571"/>
    <lineage>
        <taxon>Eukaryota</taxon>
        <taxon>Fungi</taxon>
        <taxon>Dikarya</taxon>
        <taxon>Ascomycota</taxon>
        <taxon>Pezizomycotina</taxon>
        <taxon>Leotiomycetes</taxon>
        <taxon>Helotiales</taxon>
        <taxon>Dermateaceae</taxon>
        <taxon>Phlyctema</taxon>
    </lineage>
</organism>
<dbReference type="Proteomes" id="UP001629113">
    <property type="component" value="Unassembled WGS sequence"/>
</dbReference>
<accession>A0ABR4PK50</accession>
<protein>
    <submittedName>
        <fullName evidence="1">Uncharacterized protein</fullName>
    </submittedName>
</protein>
<sequence>MGFQVVLELVSPDSPPVAQLETVNHLISHVFVQARASLATSPAALREPAILPTKPHQSSSLKTYAQLRASRSPMLSCVTRPAAVLQRHLQPPALRLPAVHHRLHRPLLRLLQLRPAQAAHQVQVRRPPTQHRRPPTQPMLLELVPESLVDWLQRLLCCKRGHKVVKDNKGTGRLGQKNDRKLGEAIIICDWWSTRISPPSFHQYFFSSLLGHTGTRGRPFLSPALK</sequence>